<feature type="compositionally biased region" description="Polar residues" evidence="1">
    <location>
        <begin position="100"/>
        <end position="111"/>
    </location>
</feature>
<proteinExistence type="predicted"/>
<protein>
    <submittedName>
        <fullName evidence="2">Uncharacterized protein</fullName>
    </submittedName>
</protein>
<accession>A0A2P1PA29</accession>
<dbReference type="EMBL" id="CP027845">
    <property type="protein sequence ID" value="AVP88123.1"/>
    <property type="molecule type" value="Genomic_DNA"/>
</dbReference>
<dbReference type="Proteomes" id="UP000241762">
    <property type="component" value="Chromosome"/>
</dbReference>
<reference evidence="2 3" key="1">
    <citation type="submission" date="2018-03" db="EMBL/GenBank/DDBJ databases">
        <title>A gene transfer event suggests a long-term partnership between eustigmatophyte algae and a novel lineage of endosymbiotic bacteria.</title>
        <authorList>
            <person name="Yurchenko T."/>
            <person name="Sevcikova T."/>
            <person name="Pribyl P."/>
            <person name="El Karkouri K."/>
            <person name="Klimes V."/>
            <person name="Amaral R."/>
            <person name="Zbrankova V."/>
            <person name="Kim E."/>
            <person name="Raoult D."/>
            <person name="Santos L.M.A."/>
            <person name="Elias M."/>
        </authorList>
    </citation>
    <scope>NUCLEOTIDE SEQUENCE [LARGE SCALE GENOMIC DNA]</scope>
    <source>
        <strain evidence="2">CCALA 838</strain>
    </source>
</reference>
<organism evidence="2 3">
    <name type="scientific">Candidatus Phycorickettsia trachydisci</name>
    <dbReference type="NCBI Taxonomy" id="2115978"/>
    <lineage>
        <taxon>Bacteria</taxon>
        <taxon>Pseudomonadati</taxon>
        <taxon>Pseudomonadota</taxon>
        <taxon>Alphaproteobacteria</taxon>
        <taxon>Rickettsiales</taxon>
        <taxon>Rickettsiaceae</taxon>
        <taxon>Candidatus Phycorickettsia</taxon>
    </lineage>
</organism>
<sequence>MYVQIKEKCFKKRPALLGKVEYVLKEKGIAKDSKSEGLIWLSDKYCKVWISQEDYRPLGKKEGAKDSFAILVTLFKVWRHSKMDKFINEGCKLLKDDSQDSMSDSEGYSSDDSAEDAFEVTSWPSELGKILETHD</sequence>
<keyword evidence="3" id="KW-1185">Reference proteome</keyword>
<dbReference type="RefSeq" id="WP_106874937.1">
    <property type="nucleotide sequence ID" value="NZ_CP027845.1"/>
</dbReference>
<evidence type="ECO:0000313" key="2">
    <source>
        <dbReference type="EMBL" id="AVP88123.1"/>
    </source>
</evidence>
<dbReference type="KEGG" id="ptc:phytr_11980"/>
<dbReference type="AlphaFoldDB" id="A0A2P1PA29"/>
<evidence type="ECO:0000256" key="1">
    <source>
        <dbReference type="SAM" id="MobiDB-lite"/>
    </source>
</evidence>
<evidence type="ECO:0000313" key="3">
    <source>
        <dbReference type="Proteomes" id="UP000241762"/>
    </source>
</evidence>
<gene>
    <name evidence="2" type="ORF">phytr_11980</name>
</gene>
<name>A0A2P1PA29_9RICK</name>
<feature type="region of interest" description="Disordered" evidence="1">
    <location>
        <begin position="95"/>
        <end position="121"/>
    </location>
</feature>